<evidence type="ECO:0000256" key="2">
    <source>
        <dbReference type="ARBA" id="ARBA00012438"/>
    </source>
</evidence>
<dbReference type="GO" id="GO:0005524">
    <property type="term" value="F:ATP binding"/>
    <property type="evidence" value="ECO:0007669"/>
    <property type="project" value="UniProtKB-KW"/>
</dbReference>
<proteinExistence type="predicted"/>
<comment type="catalytic activity">
    <reaction evidence="1">
        <text>ATP + protein L-histidine = ADP + protein N-phospho-L-histidine.</text>
        <dbReference type="EC" id="2.7.13.3"/>
    </reaction>
</comment>
<keyword evidence="9" id="KW-0472">Membrane</keyword>
<evidence type="ECO:0000256" key="4">
    <source>
        <dbReference type="ARBA" id="ARBA00022679"/>
    </source>
</evidence>
<feature type="transmembrane region" description="Helical" evidence="9">
    <location>
        <begin position="12"/>
        <end position="38"/>
    </location>
</feature>
<gene>
    <name evidence="12" type="ORF">AN217_07560</name>
</gene>
<name>A0A1E7K1B6_9ACTN</name>
<sequence length="379" mass="39836">MRTLRRRWFRVTVGVLCGALSALAELVLVLAGGLWSLAVSGGRTGTGPPRGVAVTAGRLADWERRRMSAWYGTDPAVPAGGSAAFAYLAARCGVGLLGGVVLLAAAVGAGYASFLAWGWFVLAEIEYPATVLLSALGGLFLLFLCAQGLHGVASLDAHLARRFAGGSEHEVLQRRIGELAASRAGVVEAVHDERRRIERDLHDGVQQRLVALGMLLGRARRDTDPARARELVLQAHAESQQALTELREVAWRVYPAVLDEDGLPEALETVAARAGIPVRLSARVGDGLPRTVRTVAYFVVAECVTNAVKHSGASSASVHVEQRGDGLEVRVEDDGRGGADPSGGGLLGLARRVAALDGHLTVHSPAGGPTRITAELPCD</sequence>
<dbReference type="SUPFAM" id="SSF55874">
    <property type="entry name" value="ATPase domain of HSP90 chaperone/DNA topoisomerase II/histidine kinase"/>
    <property type="match status" value="1"/>
</dbReference>
<dbReference type="Gene3D" id="3.30.565.10">
    <property type="entry name" value="Histidine kinase-like ATPase, C-terminal domain"/>
    <property type="match status" value="1"/>
</dbReference>
<evidence type="ECO:0000256" key="6">
    <source>
        <dbReference type="ARBA" id="ARBA00022777"/>
    </source>
</evidence>
<reference evidence="12 13" key="1">
    <citation type="journal article" date="2016" name="Front. Microbiol.">
        <title>Comparative Genomics Analysis of Streptomyces Species Reveals Their Adaptation to the Marine Environment and Their Diversity at the Genomic Level.</title>
        <authorList>
            <person name="Tian X."/>
            <person name="Zhang Z."/>
            <person name="Yang T."/>
            <person name="Chen M."/>
            <person name="Li J."/>
            <person name="Chen F."/>
            <person name="Yang J."/>
            <person name="Li W."/>
            <person name="Zhang B."/>
            <person name="Zhang Z."/>
            <person name="Wu J."/>
            <person name="Zhang C."/>
            <person name="Long L."/>
            <person name="Xiao J."/>
        </authorList>
    </citation>
    <scope>NUCLEOTIDE SEQUENCE [LARGE SCALE GENOMIC DNA]</scope>
    <source>
        <strain evidence="12 13">SCSIO M10379</strain>
    </source>
</reference>
<dbReference type="InterPro" id="IPR003594">
    <property type="entry name" value="HATPase_dom"/>
</dbReference>
<protein>
    <recommendedName>
        <fullName evidence="2">histidine kinase</fullName>
        <ecNumber evidence="2">2.7.13.3</ecNumber>
    </recommendedName>
</protein>
<evidence type="ECO:0000313" key="13">
    <source>
        <dbReference type="Proteomes" id="UP000175829"/>
    </source>
</evidence>
<dbReference type="GO" id="GO:0016020">
    <property type="term" value="C:membrane"/>
    <property type="evidence" value="ECO:0007669"/>
    <property type="project" value="InterPro"/>
</dbReference>
<dbReference type="InterPro" id="IPR050482">
    <property type="entry name" value="Sensor_HK_TwoCompSys"/>
</dbReference>
<dbReference type="RefSeq" id="WP_069991182.1">
    <property type="nucleotide sequence ID" value="NZ_LJGV01000022.1"/>
</dbReference>
<evidence type="ECO:0000259" key="11">
    <source>
        <dbReference type="Pfam" id="PF07730"/>
    </source>
</evidence>
<dbReference type="GO" id="GO:0046983">
    <property type="term" value="F:protein dimerization activity"/>
    <property type="evidence" value="ECO:0007669"/>
    <property type="project" value="InterPro"/>
</dbReference>
<dbReference type="Gene3D" id="1.20.5.1930">
    <property type="match status" value="1"/>
</dbReference>
<feature type="domain" description="Signal transduction histidine kinase subgroup 3 dimerisation and phosphoacceptor" evidence="11">
    <location>
        <begin position="193"/>
        <end position="257"/>
    </location>
</feature>
<evidence type="ECO:0000256" key="5">
    <source>
        <dbReference type="ARBA" id="ARBA00022741"/>
    </source>
</evidence>
<evidence type="ECO:0000256" key="3">
    <source>
        <dbReference type="ARBA" id="ARBA00022553"/>
    </source>
</evidence>
<comment type="caution">
    <text evidence="12">The sequence shown here is derived from an EMBL/GenBank/DDBJ whole genome shotgun (WGS) entry which is preliminary data.</text>
</comment>
<evidence type="ECO:0000256" key="9">
    <source>
        <dbReference type="SAM" id="Phobius"/>
    </source>
</evidence>
<accession>A0A1E7K1B6</accession>
<dbReference type="GO" id="GO:0000155">
    <property type="term" value="F:phosphorelay sensor kinase activity"/>
    <property type="evidence" value="ECO:0007669"/>
    <property type="project" value="InterPro"/>
</dbReference>
<feature type="domain" description="Histidine kinase/HSP90-like ATPase" evidence="10">
    <location>
        <begin position="297"/>
        <end position="377"/>
    </location>
</feature>
<evidence type="ECO:0000256" key="7">
    <source>
        <dbReference type="ARBA" id="ARBA00022840"/>
    </source>
</evidence>
<feature type="transmembrane region" description="Helical" evidence="9">
    <location>
        <begin position="132"/>
        <end position="153"/>
    </location>
</feature>
<keyword evidence="9" id="KW-0812">Transmembrane</keyword>
<dbReference type="InterPro" id="IPR011712">
    <property type="entry name" value="Sig_transdc_His_kin_sub3_dim/P"/>
</dbReference>
<dbReference type="Proteomes" id="UP000175829">
    <property type="component" value="Unassembled WGS sequence"/>
</dbReference>
<dbReference type="CDD" id="cd16917">
    <property type="entry name" value="HATPase_UhpB-NarQ-NarX-like"/>
    <property type="match status" value="1"/>
</dbReference>
<feature type="transmembrane region" description="Helical" evidence="9">
    <location>
        <begin position="96"/>
        <end position="120"/>
    </location>
</feature>
<dbReference type="PANTHER" id="PTHR24421:SF10">
    <property type="entry name" value="NITRATE_NITRITE SENSOR PROTEIN NARQ"/>
    <property type="match status" value="1"/>
</dbReference>
<keyword evidence="5" id="KW-0547">Nucleotide-binding</keyword>
<dbReference type="PANTHER" id="PTHR24421">
    <property type="entry name" value="NITRATE/NITRITE SENSOR PROTEIN NARX-RELATED"/>
    <property type="match status" value="1"/>
</dbReference>
<dbReference type="EMBL" id="LJGV01000022">
    <property type="protein sequence ID" value="OEU97737.1"/>
    <property type="molecule type" value="Genomic_DNA"/>
</dbReference>
<keyword evidence="8" id="KW-0902">Two-component regulatory system</keyword>
<evidence type="ECO:0000259" key="10">
    <source>
        <dbReference type="Pfam" id="PF02518"/>
    </source>
</evidence>
<dbReference type="Pfam" id="PF07730">
    <property type="entry name" value="HisKA_3"/>
    <property type="match status" value="1"/>
</dbReference>
<keyword evidence="7" id="KW-0067">ATP-binding</keyword>
<keyword evidence="6" id="KW-0418">Kinase</keyword>
<dbReference type="InterPro" id="IPR036890">
    <property type="entry name" value="HATPase_C_sf"/>
</dbReference>
<keyword evidence="4" id="KW-0808">Transferase</keyword>
<keyword evidence="9" id="KW-1133">Transmembrane helix</keyword>
<dbReference type="PATRIC" id="fig|943816.4.peg.888"/>
<dbReference type="EC" id="2.7.13.3" evidence="2"/>
<dbReference type="Pfam" id="PF02518">
    <property type="entry name" value="HATPase_c"/>
    <property type="match status" value="1"/>
</dbReference>
<evidence type="ECO:0000313" key="12">
    <source>
        <dbReference type="EMBL" id="OEU97737.1"/>
    </source>
</evidence>
<keyword evidence="3" id="KW-0597">Phosphoprotein</keyword>
<dbReference type="AlphaFoldDB" id="A0A1E7K1B6"/>
<evidence type="ECO:0000256" key="8">
    <source>
        <dbReference type="ARBA" id="ARBA00023012"/>
    </source>
</evidence>
<evidence type="ECO:0000256" key="1">
    <source>
        <dbReference type="ARBA" id="ARBA00000085"/>
    </source>
</evidence>
<organism evidence="12 13">
    <name type="scientific">Streptomyces qinglanensis</name>
    <dbReference type="NCBI Taxonomy" id="943816"/>
    <lineage>
        <taxon>Bacteria</taxon>
        <taxon>Bacillati</taxon>
        <taxon>Actinomycetota</taxon>
        <taxon>Actinomycetes</taxon>
        <taxon>Kitasatosporales</taxon>
        <taxon>Streptomycetaceae</taxon>
        <taxon>Streptomyces</taxon>
    </lineage>
</organism>